<gene>
    <name evidence="2" type="ORF">DHEL01_v201145</name>
</gene>
<feature type="compositionally biased region" description="Low complexity" evidence="1">
    <location>
        <begin position="41"/>
        <end position="50"/>
    </location>
</feature>
<evidence type="ECO:0000313" key="3">
    <source>
        <dbReference type="Proteomes" id="UP000094444"/>
    </source>
</evidence>
<proteinExistence type="predicted"/>
<comment type="caution">
    <text evidence="2">The sequence shown here is derived from an EMBL/GenBank/DDBJ whole genome shotgun (WGS) entry which is preliminary data.</text>
</comment>
<protein>
    <submittedName>
        <fullName evidence="2">Uncharacterized protein</fullName>
    </submittedName>
</protein>
<accession>A0A2P5ID81</accession>
<dbReference type="InParanoid" id="A0A2P5ID81"/>
<feature type="compositionally biased region" description="Low complexity" evidence="1">
    <location>
        <begin position="8"/>
        <end position="21"/>
    </location>
</feature>
<keyword evidence="3" id="KW-1185">Reference proteome</keyword>
<feature type="compositionally biased region" description="Basic and acidic residues" evidence="1">
    <location>
        <begin position="26"/>
        <end position="37"/>
    </location>
</feature>
<dbReference type="STRING" id="158607.A0A2P5ID81"/>
<sequence>MADPSAHSPTPSTCSGTTTVPNTPRPKHDSDHDHEHGSNGGRSNPSSPQSGRDKSVSRQDSTDPFGDEDAVDAESSTSSAASRRRLHNIQPTCFQKVETLTPALATWQSTHRLDNISLHLNWAPHDTSGSAFFKIQTALQFEDGLTARRDGRVSVFIFIYPERIDHLAFDLEPVEKPLGPDTVALAFEMNRAPALVVPHTYKCVGTSAEATMNSLRELATQLSFTVYTSLPRRKLSESRLRQLCTAVTDQKLSSIQACANTLRLYGGQGAQLLEGDELSKPTLNPPAYDDVGLHRSSLNTTTTASKSQKRRRRSSSESASEHRSKIPTDIKAWLDDRLDAHKQEVIELLGRHRSQILHVLQDFKAELDDKLDAREEKLVEDRLSDLVAAKVEEQMGEVEERVMESITSRPLQASLTFPDHCLY</sequence>
<organism evidence="2 3">
    <name type="scientific">Diaporthe helianthi</name>
    <dbReference type="NCBI Taxonomy" id="158607"/>
    <lineage>
        <taxon>Eukaryota</taxon>
        <taxon>Fungi</taxon>
        <taxon>Dikarya</taxon>
        <taxon>Ascomycota</taxon>
        <taxon>Pezizomycotina</taxon>
        <taxon>Sordariomycetes</taxon>
        <taxon>Sordariomycetidae</taxon>
        <taxon>Diaporthales</taxon>
        <taxon>Diaporthaceae</taxon>
        <taxon>Diaporthe</taxon>
    </lineage>
</organism>
<dbReference type="EMBL" id="MAVT02000050">
    <property type="protein sequence ID" value="POS80446.1"/>
    <property type="molecule type" value="Genomic_DNA"/>
</dbReference>
<dbReference type="AlphaFoldDB" id="A0A2P5ID81"/>
<dbReference type="Proteomes" id="UP000094444">
    <property type="component" value="Unassembled WGS sequence"/>
</dbReference>
<feature type="compositionally biased region" description="Basic and acidic residues" evidence="1">
    <location>
        <begin position="51"/>
        <end position="61"/>
    </location>
</feature>
<name>A0A2P5ID81_DIAHE</name>
<evidence type="ECO:0000313" key="2">
    <source>
        <dbReference type="EMBL" id="POS80446.1"/>
    </source>
</evidence>
<evidence type="ECO:0000256" key="1">
    <source>
        <dbReference type="SAM" id="MobiDB-lite"/>
    </source>
</evidence>
<reference evidence="2" key="1">
    <citation type="submission" date="2017-09" db="EMBL/GenBank/DDBJ databases">
        <title>Polyketide synthases of a Diaporthe helianthi virulent isolate.</title>
        <authorList>
            <person name="Baroncelli R."/>
        </authorList>
    </citation>
    <scope>NUCLEOTIDE SEQUENCE [LARGE SCALE GENOMIC DNA]</scope>
    <source>
        <strain evidence="2">7/96</strain>
    </source>
</reference>
<dbReference type="OrthoDB" id="47007at2759"/>
<feature type="region of interest" description="Disordered" evidence="1">
    <location>
        <begin position="1"/>
        <end position="84"/>
    </location>
</feature>
<feature type="region of interest" description="Disordered" evidence="1">
    <location>
        <begin position="277"/>
        <end position="325"/>
    </location>
</feature>